<dbReference type="AlphaFoldDB" id="A0A6N2ARL3"/>
<name>A0A6N2ARL3_SOLCI</name>
<comment type="caution">
    <text evidence="2">The sequence shown here is derived from an EMBL/GenBank/DDBJ whole genome shotgun (WGS) entry which is preliminary data.</text>
</comment>
<feature type="chain" id="PRO_5027058543" evidence="1">
    <location>
        <begin position="22"/>
        <end position="474"/>
    </location>
</feature>
<evidence type="ECO:0000313" key="2">
    <source>
        <dbReference type="EMBL" id="TMW85026.1"/>
    </source>
</evidence>
<organism evidence="2">
    <name type="scientific">Solanum chilense</name>
    <name type="common">Tomato</name>
    <name type="synonym">Lycopersicon chilense</name>
    <dbReference type="NCBI Taxonomy" id="4083"/>
    <lineage>
        <taxon>Eukaryota</taxon>
        <taxon>Viridiplantae</taxon>
        <taxon>Streptophyta</taxon>
        <taxon>Embryophyta</taxon>
        <taxon>Tracheophyta</taxon>
        <taxon>Spermatophyta</taxon>
        <taxon>Magnoliopsida</taxon>
        <taxon>eudicotyledons</taxon>
        <taxon>Gunneridae</taxon>
        <taxon>Pentapetalae</taxon>
        <taxon>asterids</taxon>
        <taxon>lamiids</taxon>
        <taxon>Solanales</taxon>
        <taxon>Solanaceae</taxon>
        <taxon>Solanoideae</taxon>
        <taxon>Solaneae</taxon>
        <taxon>Solanum</taxon>
        <taxon>Solanum subgen. Lycopersicon</taxon>
    </lineage>
</organism>
<sequence>MGAWVVHFGCLTLGFRTLCGAFKASLLKLREHGWLPQDPGSFLGLVGSLRASLFKIREPRGDEGTAAQAKGAWVDLSRHRVSISLGLGGVLGASLFKWRSQRVMPQDPGTWVSLWASHLKHREPGCLSQGIVTLSLVSKVVGIGRRSSSSWQRPSSCRILVAALKASRLKLWELGWRTLIPGKGVAQGLGRRVSCSKSMFSMLRVYLGDSLKASHLKLHEPGFNAQGVVPQSLGASHAHFVHPYSGFGNFDGALMKSSLLILGGALKASSSCRHSSSFLKPCGALRESCLKLKELGWRAQGITPQSPGAQFLCLRLQNPCGALKPGCRAKGIIPQAPRAWFVCSPQAQGAWVACCSYGGAWLRSRRSTLSSRFLGGTLRTSRLLLWERRGAYGAAPQALAALVECSWTLQRPSSSRILVGELKASFLKLKELGWHDQGIAPVAPGVGGAQGAMPQAQLACVVLRVSCFLLNEHV</sequence>
<keyword evidence="1" id="KW-0732">Signal</keyword>
<protein>
    <submittedName>
        <fullName evidence="2">Uncharacterized protein</fullName>
    </submittedName>
</protein>
<gene>
    <name evidence="2" type="ORF">EJD97_023913</name>
</gene>
<reference evidence="2" key="1">
    <citation type="submission" date="2019-05" db="EMBL/GenBank/DDBJ databases">
        <title>The de novo reference genome and transcriptome assemblies of the wild tomato species Solanum chilense.</title>
        <authorList>
            <person name="Stam R."/>
            <person name="Nosenko T."/>
            <person name="Hoerger A.C."/>
            <person name="Stephan W."/>
            <person name="Seidel M.A."/>
            <person name="Kuhn J.M.M."/>
            <person name="Haberer G."/>
            <person name="Tellier A."/>
        </authorList>
    </citation>
    <scope>NUCLEOTIDE SEQUENCE</scope>
    <source>
        <tissue evidence="2">Mature leaves</tissue>
    </source>
</reference>
<feature type="signal peptide" evidence="1">
    <location>
        <begin position="1"/>
        <end position="21"/>
    </location>
</feature>
<dbReference type="EMBL" id="RXGB01007942">
    <property type="protein sequence ID" value="TMW85026.1"/>
    <property type="molecule type" value="Genomic_DNA"/>
</dbReference>
<proteinExistence type="predicted"/>
<accession>A0A6N2ARL3</accession>
<evidence type="ECO:0000256" key="1">
    <source>
        <dbReference type="SAM" id="SignalP"/>
    </source>
</evidence>